<dbReference type="Gene3D" id="3.90.550.10">
    <property type="entry name" value="Spore Coat Polysaccharide Biosynthesis Protein SpsA, Chain A"/>
    <property type="match status" value="1"/>
</dbReference>
<feature type="transmembrane region" description="Helical" evidence="10">
    <location>
        <begin position="363"/>
        <end position="384"/>
    </location>
</feature>
<evidence type="ECO:0000259" key="11">
    <source>
        <dbReference type="PROSITE" id="PS51764"/>
    </source>
</evidence>
<evidence type="ECO:0000313" key="12">
    <source>
        <dbReference type="EMBL" id="TMM58198.1"/>
    </source>
</evidence>
<dbReference type="SUPFAM" id="SSF53448">
    <property type="entry name" value="Nucleotide-diphospho-sugar transferases"/>
    <property type="match status" value="1"/>
</dbReference>
<keyword evidence="7 10" id="KW-0472">Membrane</keyword>
<gene>
    <name evidence="12" type="ORF">FEE95_01870</name>
</gene>
<dbReference type="Pfam" id="PF02156">
    <property type="entry name" value="Glyco_hydro_26"/>
    <property type="match status" value="1"/>
</dbReference>
<keyword evidence="6 10" id="KW-1133">Transmembrane helix</keyword>
<keyword evidence="2" id="KW-0328">Glycosyltransferase</keyword>
<name>A0A5S3PTG4_9FLAO</name>
<evidence type="ECO:0000256" key="9">
    <source>
        <dbReference type="PROSITE-ProRule" id="PRU01100"/>
    </source>
</evidence>
<dbReference type="GO" id="GO:0016758">
    <property type="term" value="F:hexosyltransferase activity"/>
    <property type="evidence" value="ECO:0007669"/>
    <property type="project" value="TreeGrafter"/>
</dbReference>
<dbReference type="InterPro" id="IPR022790">
    <property type="entry name" value="GH26_dom"/>
</dbReference>
<feature type="transmembrane region" description="Helical" evidence="10">
    <location>
        <begin position="328"/>
        <end position="351"/>
    </location>
</feature>
<evidence type="ECO:0000256" key="2">
    <source>
        <dbReference type="ARBA" id="ARBA00022676"/>
    </source>
</evidence>
<evidence type="ECO:0000256" key="5">
    <source>
        <dbReference type="ARBA" id="ARBA00022801"/>
    </source>
</evidence>
<feature type="transmembrane region" description="Helical" evidence="10">
    <location>
        <begin position="21"/>
        <end position="38"/>
    </location>
</feature>
<dbReference type="GO" id="GO:0004553">
    <property type="term" value="F:hydrolase activity, hydrolyzing O-glycosyl compounds"/>
    <property type="evidence" value="ECO:0007669"/>
    <property type="project" value="InterPro"/>
</dbReference>
<dbReference type="RefSeq" id="WP_138656130.1">
    <property type="nucleotide sequence ID" value="NZ_VATY01000001.1"/>
</dbReference>
<feature type="active site" description="Proton donor" evidence="9">
    <location>
        <position position="692"/>
    </location>
</feature>
<evidence type="ECO:0000256" key="4">
    <source>
        <dbReference type="ARBA" id="ARBA00022692"/>
    </source>
</evidence>
<evidence type="ECO:0000256" key="7">
    <source>
        <dbReference type="ARBA" id="ARBA00023136"/>
    </source>
</evidence>
<dbReference type="AlphaFoldDB" id="A0A5S3PTG4"/>
<evidence type="ECO:0000256" key="6">
    <source>
        <dbReference type="ARBA" id="ARBA00022989"/>
    </source>
</evidence>
<keyword evidence="13" id="KW-1185">Reference proteome</keyword>
<feature type="active site" description="Nucleophile" evidence="9">
    <location>
        <position position="797"/>
    </location>
</feature>
<dbReference type="PANTHER" id="PTHR43867:SF2">
    <property type="entry name" value="CELLULOSE SYNTHASE CATALYTIC SUBUNIT A [UDP-FORMING]"/>
    <property type="match status" value="1"/>
</dbReference>
<keyword evidence="3 12" id="KW-0808">Transferase</keyword>
<feature type="transmembrane region" description="Helical" evidence="10">
    <location>
        <begin position="467"/>
        <end position="487"/>
    </location>
</feature>
<protein>
    <submittedName>
        <fullName evidence="12">Glycosyltransferase</fullName>
    </submittedName>
</protein>
<dbReference type="SUPFAM" id="SSF51445">
    <property type="entry name" value="(Trans)glycosidases"/>
    <property type="match status" value="2"/>
</dbReference>
<sequence length="1274" mass="149245">MNKKKREVKAPTRVESITVKIMIVIGLLSIVNFLYFFYKSEFKGNTLLYTLLSILIFYGILKKVYLWYHYFSISIPEKPKLNRAFTVDVLTTYFPGEPYEMTLKTLKAIQNITYPHNTYLCDEANDPFLKQECRKLGIIHVTRDNRVDAKAGNINNALRFAKGEICLILDPDHIPKPHLLNEVIPYFKDEKVGFVQIVQAYHNKHETLVARGAAEQTFHFYGPMMMGMNTYGTVNAIGANCTFRRSALDSIGGHAPGLAEDMHTAMLIHAKGWKSVYVPKILAKGMVPVDLTSYYKQQLKWSRGTFELLYKVYPRIFRQLTTRQKIHYALLPLHYLIGFIYLISFLIPIISLFMSEMPWTGNFLYFVIISMPVYMSSLMIRTYIQQWVIDKRERGFHIIGGLLQIITWWVYSLGVVYTFVRKKIPYLPTPKSENQETNLTIAIPNIIIGALSVIAIVYGLNRDLTPFSLIMAFFALLNAVFMFMSVYGASKLMNRNRILRTNLESHTIDSLKKIKEYISNLSNIIFTSIRKIALPILMASIFLSYFLLNKIEESVWEDVESYTETNMSYMYYGIFEPSDSTGISDIEQISKIQKKTKLNYQIVSMYIPWGDSEKSLISMEYLQQIKTSSAVPMISWEPWTSDFQISDSIPGLSDNKKVFYHITEGTFDNYIKKMARRIQEFDAPVFLRFAHEFDNPGYPWSLTGKNTPEEFIEAWQYVYRIFENMHVENVVWVWNPWKDNAIAKYYPGDEFVDWIGITLLNYGKLNSDGKWYEFKELYHPFHEGLKQLPYKPVLLAELGSLKIGGNRKEWFHNAFSSIDSLYPEINAVVFFNSSFDKNIPINKHEYSYEYLDWSFSDYNASNFSFFSKNDTFNGENVMNDTIIKNSYVPKQIDQKIQGAGYEKYVNWIENNYVAKKGELERDFRLMKELNINFLKYKESSIYDKNVLKYSKENKLDLIYSFDLLNTVDFVKDKILLEELKNKIIQRIKELNNHVHIKGWLLKDDFWSRLRNCNNYFVFLKQEEAYYQWLRDLVNEIHRVDSQRYVMQEIQLSQFSIERVRNMKSKGITVDAYGLKVGDDYFLNEFVKFAESNNIQHFISSIDVRNYINNYKVLANKSIFIKNWQNEWRVKDITFDGVLDFRGKKKSDFFKLKNIWNVPKHTFLVPKIRILKPSLRLMPGDKVSYHALINQDGKWEHTNTKNLKDKFEWMFIKYDQSGNVLAIKPLGINSKIDVTIPTEYTNYNLLLTYTEANVATSVIETLNTPLSEGHKANHY</sequence>
<dbReference type="OrthoDB" id="9802773at2"/>
<dbReference type="GO" id="GO:0005886">
    <property type="term" value="C:plasma membrane"/>
    <property type="evidence" value="ECO:0007669"/>
    <property type="project" value="TreeGrafter"/>
</dbReference>
<proteinExistence type="inferred from homology"/>
<dbReference type="Proteomes" id="UP000310314">
    <property type="component" value="Unassembled WGS sequence"/>
</dbReference>
<comment type="subcellular location">
    <subcellularLocation>
        <location evidence="1">Membrane</location>
        <topology evidence="1">Multi-pass membrane protein</topology>
    </subcellularLocation>
</comment>
<dbReference type="PANTHER" id="PTHR43867">
    <property type="entry name" value="CELLULOSE SYNTHASE CATALYTIC SUBUNIT A [UDP-FORMING]"/>
    <property type="match status" value="1"/>
</dbReference>
<feature type="transmembrane region" description="Helical" evidence="10">
    <location>
        <begin position="439"/>
        <end position="460"/>
    </location>
</feature>
<evidence type="ECO:0000256" key="8">
    <source>
        <dbReference type="ARBA" id="ARBA00023295"/>
    </source>
</evidence>
<organism evidence="12 13">
    <name type="scientific">Maribacter algarum</name>
    <name type="common">ex Zhang et al. 2020</name>
    <dbReference type="NCBI Taxonomy" id="2578118"/>
    <lineage>
        <taxon>Bacteria</taxon>
        <taxon>Pseudomonadati</taxon>
        <taxon>Bacteroidota</taxon>
        <taxon>Flavobacteriia</taxon>
        <taxon>Flavobacteriales</taxon>
        <taxon>Flavobacteriaceae</taxon>
        <taxon>Maribacter</taxon>
    </lineage>
</organism>
<dbReference type="InterPro" id="IPR050321">
    <property type="entry name" value="Glycosyltr_2/OpgH_subfam"/>
</dbReference>
<dbReference type="EMBL" id="VATY01000001">
    <property type="protein sequence ID" value="TMM58198.1"/>
    <property type="molecule type" value="Genomic_DNA"/>
</dbReference>
<dbReference type="InterPro" id="IPR029044">
    <property type="entry name" value="Nucleotide-diphossugar_trans"/>
</dbReference>
<dbReference type="Pfam" id="PF13641">
    <property type="entry name" value="Glyco_tranf_2_3"/>
    <property type="match status" value="1"/>
</dbReference>
<evidence type="ECO:0000313" key="13">
    <source>
        <dbReference type="Proteomes" id="UP000310314"/>
    </source>
</evidence>
<comment type="similarity">
    <text evidence="9">Belongs to the glycosyl hydrolase 26 family.</text>
</comment>
<dbReference type="InterPro" id="IPR017853">
    <property type="entry name" value="GH"/>
</dbReference>
<feature type="transmembrane region" description="Helical" evidence="10">
    <location>
        <begin position="44"/>
        <end position="61"/>
    </location>
</feature>
<dbReference type="CDD" id="cd06421">
    <property type="entry name" value="CESA_CelA_like"/>
    <property type="match status" value="1"/>
</dbReference>
<accession>A0A5S3PTG4</accession>
<evidence type="ECO:0000256" key="3">
    <source>
        <dbReference type="ARBA" id="ARBA00022679"/>
    </source>
</evidence>
<comment type="caution">
    <text evidence="12">The sequence shown here is derived from an EMBL/GenBank/DDBJ whole genome shotgun (WGS) entry which is preliminary data.</text>
</comment>
<evidence type="ECO:0000256" key="1">
    <source>
        <dbReference type="ARBA" id="ARBA00004141"/>
    </source>
</evidence>
<feature type="domain" description="GH26" evidence="11">
    <location>
        <begin position="553"/>
        <end position="875"/>
    </location>
</feature>
<keyword evidence="4 10" id="KW-0812">Transmembrane</keyword>
<dbReference type="PROSITE" id="PS51764">
    <property type="entry name" value="GH26"/>
    <property type="match status" value="1"/>
</dbReference>
<keyword evidence="8 9" id="KW-0326">Glycosidase</keyword>
<reference evidence="12 13" key="1">
    <citation type="submission" date="2019-05" db="EMBL/GenBank/DDBJ databases">
        <authorList>
            <person name="Zhang J.-Y."/>
            <person name="Feg X."/>
            <person name="Du Z.-J."/>
        </authorList>
    </citation>
    <scope>NUCLEOTIDE SEQUENCE [LARGE SCALE GENOMIC DNA]</scope>
    <source>
        <strain evidence="12 13">RZ26</strain>
    </source>
</reference>
<keyword evidence="5 9" id="KW-0378">Hydrolase</keyword>
<evidence type="ECO:0000256" key="10">
    <source>
        <dbReference type="SAM" id="Phobius"/>
    </source>
</evidence>
<feature type="transmembrane region" description="Helical" evidence="10">
    <location>
        <begin position="396"/>
        <end position="419"/>
    </location>
</feature>
<dbReference type="Gene3D" id="3.20.20.80">
    <property type="entry name" value="Glycosidases"/>
    <property type="match status" value="2"/>
</dbReference>